<evidence type="ECO:0000313" key="2">
    <source>
        <dbReference type="EMBL" id="KAF2145312.1"/>
    </source>
</evidence>
<protein>
    <recommendedName>
        <fullName evidence="4">Non-haem dioxygenase N-terminal domain-containing protein</fullName>
    </recommendedName>
</protein>
<reference evidence="2" key="1">
    <citation type="journal article" date="2020" name="Stud. Mycol.">
        <title>101 Dothideomycetes genomes: a test case for predicting lifestyles and emergence of pathogens.</title>
        <authorList>
            <person name="Haridas S."/>
            <person name="Albert R."/>
            <person name="Binder M."/>
            <person name="Bloem J."/>
            <person name="Labutti K."/>
            <person name="Salamov A."/>
            <person name="Andreopoulos B."/>
            <person name="Baker S."/>
            <person name="Barry K."/>
            <person name="Bills G."/>
            <person name="Bluhm B."/>
            <person name="Cannon C."/>
            <person name="Castanera R."/>
            <person name="Culley D."/>
            <person name="Daum C."/>
            <person name="Ezra D."/>
            <person name="Gonzalez J."/>
            <person name="Henrissat B."/>
            <person name="Kuo A."/>
            <person name="Liang C."/>
            <person name="Lipzen A."/>
            <person name="Lutzoni F."/>
            <person name="Magnuson J."/>
            <person name="Mondo S."/>
            <person name="Nolan M."/>
            <person name="Ohm R."/>
            <person name="Pangilinan J."/>
            <person name="Park H.-J."/>
            <person name="Ramirez L."/>
            <person name="Alfaro M."/>
            <person name="Sun H."/>
            <person name="Tritt A."/>
            <person name="Yoshinaga Y."/>
            <person name="Zwiers L.-H."/>
            <person name="Turgeon B."/>
            <person name="Goodwin S."/>
            <person name="Spatafora J."/>
            <person name="Crous P."/>
            <person name="Grigoriev I."/>
        </authorList>
    </citation>
    <scope>NUCLEOTIDE SEQUENCE</scope>
    <source>
        <strain evidence="2">CBS 121167</strain>
    </source>
</reference>
<feature type="region of interest" description="Disordered" evidence="1">
    <location>
        <begin position="239"/>
        <end position="282"/>
    </location>
</feature>
<dbReference type="Proteomes" id="UP000799438">
    <property type="component" value="Unassembled WGS sequence"/>
</dbReference>
<dbReference type="GeneID" id="54301372"/>
<keyword evidence="3" id="KW-1185">Reference proteome</keyword>
<sequence>MDIMETFQASQAAEADEVADISLQLLRNKDESELAKLLEAAKTNGFFYLDLRNTDGSPGPLLEISEKIYDLLEDLSNQTGALSGAMKPDRSKKNPKDVFGSIGTFIPFSDDDTFNLRSRIDLARGNNPATVQDFASAAKDAMITLVRSFIWVPNEDTKLPNRLVEGTLNMVDHLWDDPDQLEAERGVPQNLDIDSEATTLLFTEEPGLQIDTHAGKDDGGWKHVPAREGRAVVSLGGGMAMRAVPPDGKATTTRPSFAYTPRDESNKPLTGLRDRLVQSLKD</sequence>
<dbReference type="Gene3D" id="2.60.120.330">
    <property type="entry name" value="B-lactam Antibiotic, Isopenicillin N Synthase, Chain"/>
    <property type="match status" value="1"/>
</dbReference>
<dbReference type="SUPFAM" id="SSF51197">
    <property type="entry name" value="Clavaminate synthase-like"/>
    <property type="match status" value="1"/>
</dbReference>
<evidence type="ECO:0000313" key="3">
    <source>
        <dbReference type="Proteomes" id="UP000799438"/>
    </source>
</evidence>
<evidence type="ECO:0000256" key="1">
    <source>
        <dbReference type="SAM" id="MobiDB-lite"/>
    </source>
</evidence>
<dbReference type="InterPro" id="IPR027443">
    <property type="entry name" value="IPNS-like_sf"/>
</dbReference>
<name>A0A6A6BMG2_9PEZI</name>
<evidence type="ECO:0008006" key="4">
    <source>
        <dbReference type="Google" id="ProtNLM"/>
    </source>
</evidence>
<organism evidence="2 3">
    <name type="scientific">Aplosporella prunicola CBS 121167</name>
    <dbReference type="NCBI Taxonomy" id="1176127"/>
    <lineage>
        <taxon>Eukaryota</taxon>
        <taxon>Fungi</taxon>
        <taxon>Dikarya</taxon>
        <taxon>Ascomycota</taxon>
        <taxon>Pezizomycotina</taxon>
        <taxon>Dothideomycetes</taxon>
        <taxon>Dothideomycetes incertae sedis</taxon>
        <taxon>Botryosphaeriales</taxon>
        <taxon>Aplosporellaceae</taxon>
        <taxon>Aplosporella</taxon>
    </lineage>
</organism>
<dbReference type="OrthoDB" id="288590at2759"/>
<feature type="compositionally biased region" description="Basic and acidic residues" evidence="1">
    <location>
        <begin position="261"/>
        <end position="282"/>
    </location>
</feature>
<proteinExistence type="predicted"/>
<dbReference type="AlphaFoldDB" id="A0A6A6BMG2"/>
<accession>A0A6A6BMG2</accession>
<dbReference type="EMBL" id="ML995477">
    <property type="protein sequence ID" value="KAF2145312.1"/>
    <property type="molecule type" value="Genomic_DNA"/>
</dbReference>
<gene>
    <name evidence="2" type="ORF">K452DRAFT_315587</name>
</gene>
<dbReference type="RefSeq" id="XP_033401024.1">
    <property type="nucleotide sequence ID" value="XM_033543875.1"/>
</dbReference>